<reference evidence="2 3" key="1">
    <citation type="submission" date="2016-04" db="EMBL/GenBank/DDBJ databases">
        <title>A degradative enzymes factory behind the ericoid mycorrhizal symbiosis.</title>
        <authorList>
            <consortium name="DOE Joint Genome Institute"/>
            <person name="Martino E."/>
            <person name="Morin E."/>
            <person name="Grelet G."/>
            <person name="Kuo A."/>
            <person name="Kohler A."/>
            <person name="Daghino S."/>
            <person name="Barry K."/>
            <person name="Choi C."/>
            <person name="Cichocki N."/>
            <person name="Clum A."/>
            <person name="Copeland A."/>
            <person name="Hainaut M."/>
            <person name="Haridas S."/>
            <person name="Labutti K."/>
            <person name="Lindquist E."/>
            <person name="Lipzen A."/>
            <person name="Khouja H.-R."/>
            <person name="Murat C."/>
            <person name="Ohm R."/>
            <person name="Olson A."/>
            <person name="Spatafora J."/>
            <person name="Veneault-Fourrey C."/>
            <person name="Henrissat B."/>
            <person name="Grigoriev I."/>
            <person name="Martin F."/>
            <person name="Perotto S."/>
        </authorList>
    </citation>
    <scope>NUCLEOTIDE SEQUENCE [LARGE SCALE GENOMIC DNA]</scope>
    <source>
        <strain evidence="2 3">E</strain>
    </source>
</reference>
<feature type="compositionally biased region" description="Pro residues" evidence="1">
    <location>
        <begin position="82"/>
        <end position="101"/>
    </location>
</feature>
<feature type="compositionally biased region" description="Basic and acidic residues" evidence="1">
    <location>
        <begin position="52"/>
        <end position="69"/>
    </location>
</feature>
<organism evidence="2 3">
    <name type="scientific">Hyaloscypha bicolor E</name>
    <dbReference type="NCBI Taxonomy" id="1095630"/>
    <lineage>
        <taxon>Eukaryota</taxon>
        <taxon>Fungi</taxon>
        <taxon>Dikarya</taxon>
        <taxon>Ascomycota</taxon>
        <taxon>Pezizomycotina</taxon>
        <taxon>Leotiomycetes</taxon>
        <taxon>Helotiales</taxon>
        <taxon>Hyaloscyphaceae</taxon>
        <taxon>Hyaloscypha</taxon>
        <taxon>Hyaloscypha bicolor</taxon>
    </lineage>
</organism>
<evidence type="ECO:0000256" key="1">
    <source>
        <dbReference type="SAM" id="MobiDB-lite"/>
    </source>
</evidence>
<feature type="region of interest" description="Disordered" evidence="1">
    <location>
        <begin position="1"/>
        <end position="152"/>
    </location>
</feature>
<name>A0A2J6TFP0_9HELO</name>
<proteinExistence type="predicted"/>
<feature type="compositionally biased region" description="Polar residues" evidence="1">
    <location>
        <begin position="1"/>
        <end position="10"/>
    </location>
</feature>
<gene>
    <name evidence="2" type="ORF">K444DRAFT_611065</name>
</gene>
<keyword evidence="3" id="KW-1185">Reference proteome</keyword>
<evidence type="ECO:0000313" key="3">
    <source>
        <dbReference type="Proteomes" id="UP000235371"/>
    </source>
</evidence>
<dbReference type="EMBL" id="KZ613785">
    <property type="protein sequence ID" value="PMD61847.1"/>
    <property type="molecule type" value="Genomic_DNA"/>
</dbReference>
<dbReference type="RefSeq" id="XP_024738751.1">
    <property type="nucleotide sequence ID" value="XM_024879874.1"/>
</dbReference>
<accession>A0A2J6TFP0</accession>
<feature type="region of interest" description="Disordered" evidence="1">
    <location>
        <begin position="221"/>
        <end position="252"/>
    </location>
</feature>
<dbReference type="InParanoid" id="A0A2J6TFP0"/>
<feature type="compositionally biased region" description="Acidic residues" evidence="1">
    <location>
        <begin position="234"/>
        <end position="243"/>
    </location>
</feature>
<evidence type="ECO:0000313" key="2">
    <source>
        <dbReference type="EMBL" id="PMD61847.1"/>
    </source>
</evidence>
<feature type="compositionally biased region" description="Basic and acidic residues" evidence="1">
    <location>
        <begin position="103"/>
        <end position="120"/>
    </location>
</feature>
<dbReference type="STRING" id="1095630.A0A2J6TFP0"/>
<sequence>MASKSLSFSNLEPEAQQEEEEGQQPKTPRKVDPPSPKILKKKKPVPIPEPKAQQEKEEEEHPKIPRKVDPPSPKILKKKKPAPIPEPEPEPATQPEPPPKTPSTREKLLSELSDHLKRAEQAAALASASREFAQSTQDEEESAHALEEAQKQEKIAEKEMKIANRLQSGVWQGGAAGAGMGAGVGAGLGTLVGSVVGGVVAIPTTGLGLLGGVAAGAVHGPWVKMPGVGKKDGEEVETEETVVEEGGRNGKG</sequence>
<dbReference type="Proteomes" id="UP000235371">
    <property type="component" value="Unassembled WGS sequence"/>
</dbReference>
<dbReference type="GeneID" id="36587951"/>
<feature type="compositionally biased region" description="Basic and acidic residues" evidence="1">
    <location>
        <begin position="142"/>
        <end position="152"/>
    </location>
</feature>
<dbReference type="AlphaFoldDB" id="A0A2J6TFP0"/>
<protein>
    <submittedName>
        <fullName evidence="2">Uncharacterized protein</fullName>
    </submittedName>
</protein>
<feature type="compositionally biased region" description="Low complexity" evidence="1">
    <location>
        <begin position="121"/>
        <end position="134"/>
    </location>
</feature>